<dbReference type="InterPro" id="IPR041931">
    <property type="entry name" value="DNA_pol3_alpha_thumb_dom"/>
</dbReference>
<evidence type="ECO:0000256" key="1">
    <source>
        <dbReference type="ARBA" id="ARBA00004496"/>
    </source>
</evidence>
<feature type="region of interest" description="Disordered" evidence="9">
    <location>
        <begin position="912"/>
        <end position="931"/>
    </location>
</feature>
<dbReference type="InterPro" id="IPR029460">
    <property type="entry name" value="DNAPol_HHH"/>
</dbReference>
<dbReference type="PANTHER" id="PTHR32294">
    <property type="entry name" value="DNA POLYMERASE III SUBUNIT ALPHA"/>
    <property type="match status" value="1"/>
</dbReference>
<keyword evidence="4" id="KW-0808">Transferase</keyword>
<dbReference type="Pfam" id="PF07733">
    <property type="entry name" value="DNA_pol3_alpha"/>
    <property type="match status" value="1"/>
</dbReference>
<dbReference type="SUPFAM" id="SSF89550">
    <property type="entry name" value="PHP domain-like"/>
    <property type="match status" value="1"/>
</dbReference>
<dbReference type="InterPro" id="IPR011708">
    <property type="entry name" value="DNA_pol3_alpha_NTPase_dom"/>
</dbReference>
<dbReference type="PANTHER" id="PTHR32294:SF0">
    <property type="entry name" value="DNA POLYMERASE III SUBUNIT ALPHA"/>
    <property type="match status" value="1"/>
</dbReference>
<evidence type="ECO:0000256" key="5">
    <source>
        <dbReference type="ARBA" id="ARBA00022695"/>
    </source>
</evidence>
<dbReference type="EMBL" id="LCAN01000015">
    <property type="protein sequence ID" value="KKR93999.1"/>
    <property type="molecule type" value="Genomic_DNA"/>
</dbReference>
<protein>
    <recommendedName>
        <fullName evidence="3">DNA polymerase III subunit alpha</fullName>
        <ecNumber evidence="2">2.7.7.7</ecNumber>
    </recommendedName>
</protein>
<dbReference type="NCBIfam" id="NF005298">
    <property type="entry name" value="PRK06826.1"/>
    <property type="match status" value="1"/>
</dbReference>
<dbReference type="Pfam" id="PF01336">
    <property type="entry name" value="tRNA_anti-codon"/>
    <property type="match status" value="1"/>
</dbReference>
<dbReference type="Gene3D" id="1.10.150.870">
    <property type="match status" value="1"/>
</dbReference>
<evidence type="ECO:0000256" key="7">
    <source>
        <dbReference type="ARBA" id="ARBA00022932"/>
    </source>
</evidence>
<dbReference type="Gene3D" id="1.10.10.1600">
    <property type="entry name" value="Bacterial DNA polymerase III alpha subunit, thumb domain"/>
    <property type="match status" value="1"/>
</dbReference>
<dbReference type="InterPro" id="IPR040982">
    <property type="entry name" value="DNA_pol3_finger"/>
</dbReference>
<dbReference type="InterPro" id="IPR004013">
    <property type="entry name" value="PHP_dom"/>
</dbReference>
<dbReference type="GO" id="GO:0003887">
    <property type="term" value="F:DNA-directed DNA polymerase activity"/>
    <property type="evidence" value="ECO:0007669"/>
    <property type="project" value="UniProtKB-KW"/>
</dbReference>
<dbReference type="GO" id="GO:0008408">
    <property type="term" value="F:3'-5' exonuclease activity"/>
    <property type="evidence" value="ECO:0007669"/>
    <property type="project" value="InterPro"/>
</dbReference>
<feature type="domain" description="Polymerase/histidinol phosphatase N-terminal" evidence="10">
    <location>
        <begin position="5"/>
        <end position="72"/>
    </location>
</feature>
<organism evidence="11 12">
    <name type="scientific">Candidatus Roizmanbacteria bacterium GW2011_GWA1_41_13</name>
    <dbReference type="NCBI Taxonomy" id="1618474"/>
    <lineage>
        <taxon>Bacteria</taxon>
        <taxon>Candidatus Roizmaniibacteriota</taxon>
    </lineage>
</organism>
<evidence type="ECO:0000256" key="9">
    <source>
        <dbReference type="SAM" id="MobiDB-lite"/>
    </source>
</evidence>
<dbReference type="SMART" id="SM00481">
    <property type="entry name" value="POLIIIAc"/>
    <property type="match status" value="1"/>
</dbReference>
<dbReference type="Pfam" id="PF17657">
    <property type="entry name" value="DNA_pol3_finger"/>
    <property type="match status" value="1"/>
</dbReference>
<dbReference type="CDD" id="cd04485">
    <property type="entry name" value="DnaE_OBF"/>
    <property type="match status" value="1"/>
</dbReference>
<dbReference type="InterPro" id="IPR004365">
    <property type="entry name" value="NA-bd_OB_tRNA"/>
</dbReference>
<dbReference type="GO" id="GO:0003676">
    <property type="term" value="F:nucleic acid binding"/>
    <property type="evidence" value="ECO:0007669"/>
    <property type="project" value="InterPro"/>
</dbReference>
<evidence type="ECO:0000256" key="6">
    <source>
        <dbReference type="ARBA" id="ARBA00022705"/>
    </source>
</evidence>
<comment type="caution">
    <text evidence="11">The sequence shown here is derived from an EMBL/GenBank/DDBJ whole genome shotgun (WGS) entry which is preliminary data.</text>
</comment>
<dbReference type="InterPro" id="IPR004805">
    <property type="entry name" value="DnaE2/DnaE/PolC"/>
</dbReference>
<dbReference type="NCBIfam" id="NF004226">
    <property type="entry name" value="PRK05673.1"/>
    <property type="match status" value="1"/>
</dbReference>
<name>A0A0G0UZ30_9BACT</name>
<dbReference type="GO" id="GO:0005737">
    <property type="term" value="C:cytoplasm"/>
    <property type="evidence" value="ECO:0007669"/>
    <property type="project" value="UniProtKB-SubCell"/>
</dbReference>
<dbReference type="PATRIC" id="fig|1618474.3.peg.574"/>
<dbReference type="CDD" id="cd12113">
    <property type="entry name" value="PHP_PolIIIA_DnaE3"/>
    <property type="match status" value="1"/>
</dbReference>
<evidence type="ECO:0000313" key="11">
    <source>
        <dbReference type="EMBL" id="KKR93999.1"/>
    </source>
</evidence>
<dbReference type="EC" id="2.7.7.7" evidence="2"/>
<sequence length="1071" mass="121373">MSDFVHLHLHSEYSLLDGLCKVDKLIAKAKEFNMPAMALTDHGAMYGAFKFYKELKKADIKPIIGLEAYIAKESRNNKGKGFEKDRYHLTLLAKNHNGYKNLMKLTTKAHLEGYYYKPRIDFELLKEHHDDVICLSGCPQGLVPRLLQNNQDTEARAIAKQFLSLFGEDYYIEIQRHPQLEFLTALNKKLIDLSHTLGIPLVATNDVHYVEKEDAYAQEILLCIQTQHTIIEKNRPMSMIDSPDFYFKSAEEMKAVFADLPEALENTIKIAEKCNLEIPTDKWILPHYPLPEGETAEENLRRLAHERIPKRYEAVTPEMLKRLDYELDVICSKGYATYFLIFQDFVNWAKNRGIAVGPGRGSAAGSLVSYSLRITDIDPLLHNIPFERFLNPHRPSPPDIDMDFADDRRDEVIEYVTHKYGEDKVAQIITFGTMEARAAVRDAGRALGMPYSQPDRIAKLIPMGQQGFKMSLERALTESSDLLVAYQNEEDTKKLIDLAKKLEGVARHASVHAAGVVISDKPLTEYVPLQKEAKGGKIVTQYDMYSLDQNAVSDGMAVGLMKMDFLGLRNLSILEKCISFARENQGKMVNLDQITLDDKKSYDLISKGETHGVFQLESAGMRRLGKNLKPTKFSDVSAMVALYRPGPMQWIDDFIEGKKNPQKIRYPHPDLKEVLAETYGIAVYQEQCMQIASLMAGFTMAEADGLRLAMGKKKQEQMEKEKKKFIKGCLAKGYSEEVAHKVFSLIEKFVGYGFNKAHSASYGMISYWTAYMKAHFPVEFMTALLTAEVQGASGPLREEKLKRGIDECRRMEIPVFPPDINKSNVEFSIENKTNIRFGLSAVKNVGTAAIEGILSARSQQTFKSFTDFVERVDLSKVTKKTLESLIKVGAFDQYGKRAPLLTVLPDSMSWAQRKKKQKEGPQESLFGEEIQDPVPPLPHMEEFSKRELLDLEKELLGFYLTEHPLAEKLKKLTTPVQTSTDIAEMPTGTSVKMSGIVTRIKRVTTRKNNNEMLFATIEDLNGTIDVVVFPKIYAETKSFWFPDAALLISGKIDRRDDRLNILVDTIYPLDV</sequence>
<dbReference type="Pfam" id="PF02811">
    <property type="entry name" value="PHP"/>
    <property type="match status" value="1"/>
</dbReference>
<gene>
    <name evidence="11" type="ORF">UU41_C0015G0013</name>
</gene>
<comment type="catalytic activity">
    <reaction evidence="8">
        <text>DNA(n) + a 2'-deoxyribonucleoside 5'-triphosphate = DNA(n+1) + diphosphate</text>
        <dbReference type="Rhea" id="RHEA:22508"/>
        <dbReference type="Rhea" id="RHEA-COMP:17339"/>
        <dbReference type="Rhea" id="RHEA-COMP:17340"/>
        <dbReference type="ChEBI" id="CHEBI:33019"/>
        <dbReference type="ChEBI" id="CHEBI:61560"/>
        <dbReference type="ChEBI" id="CHEBI:173112"/>
        <dbReference type="EC" id="2.7.7.7"/>
    </reaction>
</comment>
<dbReference type="Gene3D" id="3.20.20.140">
    <property type="entry name" value="Metal-dependent hydrolases"/>
    <property type="match status" value="1"/>
</dbReference>
<dbReference type="Proteomes" id="UP000034961">
    <property type="component" value="Unassembled WGS sequence"/>
</dbReference>
<comment type="subcellular location">
    <subcellularLocation>
        <location evidence="1">Cytoplasm</location>
    </subcellularLocation>
</comment>
<keyword evidence="6" id="KW-0235">DNA replication</keyword>
<dbReference type="NCBIfam" id="TIGR00594">
    <property type="entry name" value="polc"/>
    <property type="match status" value="1"/>
</dbReference>
<dbReference type="InterPro" id="IPR016195">
    <property type="entry name" value="Pol/histidinol_Pase-like"/>
</dbReference>
<dbReference type="AlphaFoldDB" id="A0A0G0UZ30"/>
<keyword evidence="5" id="KW-0548">Nucleotidyltransferase</keyword>
<proteinExistence type="predicted"/>
<dbReference type="InterPro" id="IPR003141">
    <property type="entry name" value="Pol/His_phosphatase_N"/>
</dbReference>
<keyword evidence="7" id="KW-0239">DNA-directed DNA polymerase</keyword>
<dbReference type="GO" id="GO:0006260">
    <property type="term" value="P:DNA replication"/>
    <property type="evidence" value="ECO:0007669"/>
    <property type="project" value="UniProtKB-KW"/>
</dbReference>
<reference evidence="11 12" key="1">
    <citation type="journal article" date="2015" name="Nature">
        <title>rRNA introns, odd ribosomes, and small enigmatic genomes across a large radiation of phyla.</title>
        <authorList>
            <person name="Brown C.T."/>
            <person name="Hug L.A."/>
            <person name="Thomas B.C."/>
            <person name="Sharon I."/>
            <person name="Castelle C.J."/>
            <person name="Singh A."/>
            <person name="Wilkins M.J."/>
            <person name="Williams K.H."/>
            <person name="Banfield J.F."/>
        </authorList>
    </citation>
    <scope>NUCLEOTIDE SEQUENCE [LARGE SCALE GENOMIC DNA]</scope>
</reference>
<evidence type="ECO:0000313" key="12">
    <source>
        <dbReference type="Proteomes" id="UP000034961"/>
    </source>
</evidence>
<evidence type="ECO:0000256" key="4">
    <source>
        <dbReference type="ARBA" id="ARBA00022679"/>
    </source>
</evidence>
<evidence type="ECO:0000259" key="10">
    <source>
        <dbReference type="SMART" id="SM00481"/>
    </source>
</evidence>
<accession>A0A0G0UZ30</accession>
<evidence type="ECO:0000256" key="3">
    <source>
        <dbReference type="ARBA" id="ARBA00019114"/>
    </source>
</evidence>
<evidence type="ECO:0000256" key="2">
    <source>
        <dbReference type="ARBA" id="ARBA00012417"/>
    </source>
</evidence>
<dbReference type="Pfam" id="PF14579">
    <property type="entry name" value="HHH_6"/>
    <property type="match status" value="1"/>
</dbReference>
<evidence type="ECO:0000256" key="8">
    <source>
        <dbReference type="ARBA" id="ARBA00049244"/>
    </source>
</evidence>